<feature type="domain" description="Thioredoxin" evidence="1">
    <location>
        <begin position="1"/>
        <end position="116"/>
    </location>
</feature>
<dbReference type="PROSITE" id="PS51352">
    <property type="entry name" value="THIOREDOXIN_2"/>
    <property type="match status" value="1"/>
</dbReference>
<evidence type="ECO:0000313" key="3">
    <source>
        <dbReference type="Proteomes" id="UP000323164"/>
    </source>
</evidence>
<comment type="caution">
    <text evidence="2">The sequence shown here is derived from an EMBL/GenBank/DDBJ whole genome shotgun (WGS) entry which is preliminary data.</text>
</comment>
<dbReference type="InterPro" id="IPR013766">
    <property type="entry name" value="Thioredoxin_domain"/>
</dbReference>
<evidence type="ECO:0000259" key="1">
    <source>
        <dbReference type="PROSITE" id="PS51352"/>
    </source>
</evidence>
<dbReference type="PANTHER" id="PTHR42852:SF13">
    <property type="entry name" value="PROTEIN DIPZ"/>
    <property type="match status" value="1"/>
</dbReference>
<name>A0A5D8YCQ0_9GAMM</name>
<keyword evidence="3" id="KW-1185">Reference proteome</keyword>
<dbReference type="CDD" id="cd02966">
    <property type="entry name" value="TlpA_like_family"/>
    <property type="match status" value="1"/>
</dbReference>
<evidence type="ECO:0000313" key="2">
    <source>
        <dbReference type="EMBL" id="TZF80495.1"/>
    </source>
</evidence>
<sequence length="116" mass="12089">TLVNVWASWCAPCIREMPALDAFARAQGAGGVQVVGIALDDPAAVRAFLRARPVGYPIFMDVPGPADASARLGDDRGVLPFSVLVSADGRILAQHAGPLEAGDLDHWAAIVARTSN</sequence>
<organism evidence="2 3">
    <name type="scientific">Cognatilysobacter lacus</name>
    <dbReference type="NCBI Taxonomy" id="1643323"/>
    <lineage>
        <taxon>Bacteria</taxon>
        <taxon>Pseudomonadati</taxon>
        <taxon>Pseudomonadota</taxon>
        <taxon>Gammaproteobacteria</taxon>
        <taxon>Lysobacterales</taxon>
        <taxon>Lysobacteraceae</taxon>
        <taxon>Cognatilysobacter</taxon>
    </lineage>
</organism>
<dbReference type="GO" id="GO:0016491">
    <property type="term" value="F:oxidoreductase activity"/>
    <property type="evidence" value="ECO:0007669"/>
    <property type="project" value="InterPro"/>
</dbReference>
<dbReference type="Proteomes" id="UP000323164">
    <property type="component" value="Unassembled WGS sequence"/>
</dbReference>
<gene>
    <name evidence="2" type="ORF">FW784_14040</name>
</gene>
<dbReference type="Gene3D" id="3.40.30.10">
    <property type="entry name" value="Glutaredoxin"/>
    <property type="match status" value="1"/>
</dbReference>
<proteinExistence type="predicted"/>
<accession>A0A5D8YCQ0</accession>
<dbReference type="AlphaFoldDB" id="A0A5D8YCQ0"/>
<dbReference type="InterPro" id="IPR036249">
    <property type="entry name" value="Thioredoxin-like_sf"/>
</dbReference>
<dbReference type="OrthoDB" id="9796554at2"/>
<dbReference type="EMBL" id="VTRV01000274">
    <property type="protein sequence ID" value="TZF80495.1"/>
    <property type="molecule type" value="Genomic_DNA"/>
</dbReference>
<dbReference type="Pfam" id="PF08534">
    <property type="entry name" value="Redoxin"/>
    <property type="match status" value="1"/>
</dbReference>
<dbReference type="InterPro" id="IPR050553">
    <property type="entry name" value="Thioredoxin_ResA/DsbE_sf"/>
</dbReference>
<dbReference type="RefSeq" id="WP_149353939.1">
    <property type="nucleotide sequence ID" value="NZ_VTRV01000274.1"/>
</dbReference>
<feature type="non-terminal residue" evidence="2">
    <location>
        <position position="1"/>
    </location>
</feature>
<dbReference type="PANTHER" id="PTHR42852">
    <property type="entry name" value="THIOL:DISULFIDE INTERCHANGE PROTEIN DSBE"/>
    <property type="match status" value="1"/>
</dbReference>
<protein>
    <submittedName>
        <fullName evidence="2">TlpA family protein disulfide reductase</fullName>
    </submittedName>
</protein>
<dbReference type="InterPro" id="IPR013740">
    <property type="entry name" value="Redoxin"/>
</dbReference>
<reference evidence="2 3" key="1">
    <citation type="submission" date="2019-08" db="EMBL/GenBank/DDBJ databases">
        <title>Draft genome sequence of Lysobacter sp. UKS-15.</title>
        <authorList>
            <person name="Im W.-T."/>
        </authorList>
    </citation>
    <scope>NUCLEOTIDE SEQUENCE [LARGE SCALE GENOMIC DNA]</scope>
    <source>
        <strain evidence="2 3">UKS-15</strain>
    </source>
</reference>
<dbReference type="SUPFAM" id="SSF52833">
    <property type="entry name" value="Thioredoxin-like"/>
    <property type="match status" value="1"/>
</dbReference>